<feature type="transmembrane region" description="Helical" evidence="1">
    <location>
        <begin position="125"/>
        <end position="142"/>
    </location>
</feature>
<feature type="transmembrane region" description="Helical" evidence="1">
    <location>
        <begin position="178"/>
        <end position="198"/>
    </location>
</feature>
<dbReference type="Proteomes" id="UP001597262">
    <property type="component" value="Unassembled WGS sequence"/>
</dbReference>
<accession>A0ABW3RS83</accession>
<evidence type="ECO:0000256" key="1">
    <source>
        <dbReference type="SAM" id="Phobius"/>
    </source>
</evidence>
<comment type="caution">
    <text evidence="3">The sequence shown here is derived from an EMBL/GenBank/DDBJ whole genome shotgun (WGS) entry which is preliminary data.</text>
</comment>
<organism evidence="3 4">
    <name type="scientific">Paenibacillus puldeungensis</name>
    <dbReference type="NCBI Taxonomy" id="696536"/>
    <lineage>
        <taxon>Bacteria</taxon>
        <taxon>Bacillati</taxon>
        <taxon>Bacillota</taxon>
        <taxon>Bacilli</taxon>
        <taxon>Bacillales</taxon>
        <taxon>Paenibacillaceae</taxon>
        <taxon>Paenibacillus</taxon>
    </lineage>
</organism>
<dbReference type="SUPFAM" id="SSF48317">
    <property type="entry name" value="Acid phosphatase/Vanadium-dependent haloperoxidase"/>
    <property type="match status" value="1"/>
</dbReference>
<name>A0ABW3RS83_9BACL</name>
<feature type="transmembrane region" description="Helical" evidence="1">
    <location>
        <begin position="47"/>
        <end position="69"/>
    </location>
</feature>
<feature type="transmembrane region" description="Helical" evidence="1">
    <location>
        <begin position="154"/>
        <end position="172"/>
    </location>
</feature>
<evidence type="ECO:0000313" key="3">
    <source>
        <dbReference type="EMBL" id="MFD1175142.1"/>
    </source>
</evidence>
<dbReference type="EMBL" id="JBHTLM010000001">
    <property type="protein sequence ID" value="MFD1175142.1"/>
    <property type="molecule type" value="Genomic_DNA"/>
</dbReference>
<dbReference type="InterPro" id="IPR036938">
    <property type="entry name" value="PAP2/HPO_sf"/>
</dbReference>
<dbReference type="Pfam" id="PF14378">
    <property type="entry name" value="PAP2_3"/>
    <property type="match status" value="1"/>
</dbReference>
<gene>
    <name evidence="3" type="ORF">ACFQ3W_02300</name>
</gene>
<keyword evidence="1" id="KW-1133">Transmembrane helix</keyword>
<dbReference type="RefSeq" id="WP_379316182.1">
    <property type="nucleotide sequence ID" value="NZ_JBHTLM010000001.1"/>
</dbReference>
<evidence type="ECO:0000313" key="4">
    <source>
        <dbReference type="Proteomes" id="UP001597262"/>
    </source>
</evidence>
<keyword evidence="1" id="KW-0812">Transmembrane</keyword>
<sequence>MSSKLKAYTPLLWVLVIPVLNLLYAPLNHGKGTVSSLMTDLDKQIPFIPAFIVPYLLWYPFIIIMLIIFCANNKRVYYRTLLTQCLGLISCYLIYVLFQTTVPRPSIPDYGVLYKLVGFVYNTDEPFNCFPSIHVLTSYLMIKGVSLCPHFSKLVRLVVFACSWSIICSTFFVKQHVLLDAAGAIALVEMLWFAVGRLSPFKEMSMQKGVSPSEKNEYFDRR</sequence>
<keyword evidence="1" id="KW-0472">Membrane</keyword>
<proteinExistence type="predicted"/>
<feature type="transmembrane region" description="Helical" evidence="1">
    <location>
        <begin position="7"/>
        <end position="27"/>
    </location>
</feature>
<feature type="domain" description="Inositolphosphotransferase Aur1/Ipt1" evidence="2">
    <location>
        <begin position="55"/>
        <end position="190"/>
    </location>
</feature>
<keyword evidence="4" id="KW-1185">Reference proteome</keyword>
<feature type="transmembrane region" description="Helical" evidence="1">
    <location>
        <begin position="76"/>
        <end position="98"/>
    </location>
</feature>
<reference evidence="4" key="1">
    <citation type="journal article" date="2019" name="Int. J. Syst. Evol. Microbiol.">
        <title>The Global Catalogue of Microorganisms (GCM) 10K type strain sequencing project: providing services to taxonomists for standard genome sequencing and annotation.</title>
        <authorList>
            <consortium name="The Broad Institute Genomics Platform"/>
            <consortium name="The Broad Institute Genome Sequencing Center for Infectious Disease"/>
            <person name="Wu L."/>
            <person name="Ma J."/>
        </authorList>
    </citation>
    <scope>NUCLEOTIDE SEQUENCE [LARGE SCALE GENOMIC DNA]</scope>
    <source>
        <strain evidence="4">CCUG 59189</strain>
    </source>
</reference>
<dbReference type="InterPro" id="IPR026841">
    <property type="entry name" value="Aur1/Ipt1"/>
</dbReference>
<evidence type="ECO:0000259" key="2">
    <source>
        <dbReference type="Pfam" id="PF14378"/>
    </source>
</evidence>
<protein>
    <submittedName>
        <fullName evidence="3">Phosphatase PAP2 family protein</fullName>
    </submittedName>
</protein>